<organism evidence="1 2">
    <name type="scientific">Penicillium angulare</name>
    <dbReference type="NCBI Taxonomy" id="116970"/>
    <lineage>
        <taxon>Eukaryota</taxon>
        <taxon>Fungi</taxon>
        <taxon>Dikarya</taxon>
        <taxon>Ascomycota</taxon>
        <taxon>Pezizomycotina</taxon>
        <taxon>Eurotiomycetes</taxon>
        <taxon>Eurotiomycetidae</taxon>
        <taxon>Eurotiales</taxon>
        <taxon>Aspergillaceae</taxon>
        <taxon>Penicillium</taxon>
    </lineage>
</organism>
<gene>
    <name evidence="1" type="ORF">N7456_001952</name>
</gene>
<dbReference type="AlphaFoldDB" id="A0A9W9G7R3"/>
<evidence type="ECO:0000313" key="2">
    <source>
        <dbReference type="Proteomes" id="UP001149165"/>
    </source>
</evidence>
<reference evidence="1" key="2">
    <citation type="journal article" date="2023" name="IMA Fungus">
        <title>Comparative genomic study of the Penicillium genus elucidates a diverse pangenome and 15 lateral gene transfer events.</title>
        <authorList>
            <person name="Petersen C."/>
            <person name="Sorensen T."/>
            <person name="Nielsen M.R."/>
            <person name="Sondergaard T.E."/>
            <person name="Sorensen J.L."/>
            <person name="Fitzpatrick D.A."/>
            <person name="Frisvad J.C."/>
            <person name="Nielsen K.L."/>
        </authorList>
    </citation>
    <scope>NUCLEOTIDE SEQUENCE</scope>
    <source>
        <strain evidence="1">IBT 30069</strain>
    </source>
</reference>
<keyword evidence="2" id="KW-1185">Reference proteome</keyword>
<sequence length="90" mass="10355">MSLAWHVILVLTKDQGDSSLVLTRVGCVQRIVALNVIEISGGWRKDYRDTSNTQWQQENTLGDHAMKFISIRKIKMLNTNNKTRLNINAW</sequence>
<evidence type="ECO:0000313" key="1">
    <source>
        <dbReference type="EMBL" id="KAJ5113418.1"/>
    </source>
</evidence>
<comment type="caution">
    <text evidence="1">The sequence shown here is derived from an EMBL/GenBank/DDBJ whole genome shotgun (WGS) entry which is preliminary data.</text>
</comment>
<reference evidence="1" key="1">
    <citation type="submission" date="2022-11" db="EMBL/GenBank/DDBJ databases">
        <authorList>
            <person name="Petersen C."/>
        </authorList>
    </citation>
    <scope>NUCLEOTIDE SEQUENCE</scope>
    <source>
        <strain evidence="1">IBT 30069</strain>
    </source>
</reference>
<dbReference type="Proteomes" id="UP001149165">
    <property type="component" value="Unassembled WGS sequence"/>
</dbReference>
<name>A0A9W9G7R3_9EURO</name>
<proteinExistence type="predicted"/>
<dbReference type="EMBL" id="JAPQKH010000002">
    <property type="protein sequence ID" value="KAJ5113418.1"/>
    <property type="molecule type" value="Genomic_DNA"/>
</dbReference>
<accession>A0A9W9G7R3</accession>
<protein>
    <submittedName>
        <fullName evidence="1">Uncharacterized protein</fullName>
    </submittedName>
</protein>